<evidence type="ECO:0000256" key="11">
    <source>
        <dbReference type="SAM" id="MobiDB-lite"/>
    </source>
</evidence>
<comment type="subcellular location">
    <subcellularLocation>
        <location evidence="1">Nucleus</location>
    </subcellularLocation>
</comment>
<dbReference type="AlphaFoldDB" id="A0A8H4RCD4"/>
<dbReference type="Proteomes" id="UP000566819">
    <property type="component" value="Unassembled WGS sequence"/>
</dbReference>
<evidence type="ECO:0000256" key="10">
    <source>
        <dbReference type="ARBA" id="ARBA00042461"/>
    </source>
</evidence>
<reference evidence="13 14" key="1">
    <citation type="submission" date="2020-03" db="EMBL/GenBank/DDBJ databases">
        <title>Draft Genome Sequence of Cudoniella acicularis.</title>
        <authorList>
            <person name="Buettner E."/>
            <person name="Kellner H."/>
        </authorList>
    </citation>
    <scope>NUCLEOTIDE SEQUENCE [LARGE SCALE GENOMIC DNA]</scope>
    <source>
        <strain evidence="13 14">DSM 108380</strain>
    </source>
</reference>
<dbReference type="GO" id="GO:0008270">
    <property type="term" value="F:zinc ion binding"/>
    <property type="evidence" value="ECO:0007669"/>
    <property type="project" value="InterPro"/>
</dbReference>
<keyword evidence="14" id="KW-1185">Reference proteome</keyword>
<dbReference type="PROSITE" id="PS50048">
    <property type="entry name" value="ZN2_CY6_FUNGAL_2"/>
    <property type="match status" value="1"/>
</dbReference>
<keyword evidence="2" id="KW-0479">Metal-binding</keyword>
<gene>
    <name evidence="13" type="ORF">G7Y89_g10628</name>
</gene>
<dbReference type="Pfam" id="PF00172">
    <property type="entry name" value="Zn_clus"/>
    <property type="match status" value="1"/>
</dbReference>
<evidence type="ECO:0000313" key="13">
    <source>
        <dbReference type="EMBL" id="KAF4627527.1"/>
    </source>
</evidence>
<dbReference type="InterPro" id="IPR001138">
    <property type="entry name" value="Zn2Cys6_DnaBD"/>
</dbReference>
<keyword evidence="4" id="KW-0805">Transcription regulation</keyword>
<evidence type="ECO:0000256" key="8">
    <source>
        <dbReference type="ARBA" id="ARBA00038134"/>
    </source>
</evidence>
<feature type="domain" description="Zn(2)-C6 fungal-type" evidence="12">
    <location>
        <begin position="11"/>
        <end position="44"/>
    </location>
</feature>
<organism evidence="13 14">
    <name type="scientific">Cudoniella acicularis</name>
    <dbReference type="NCBI Taxonomy" id="354080"/>
    <lineage>
        <taxon>Eukaryota</taxon>
        <taxon>Fungi</taxon>
        <taxon>Dikarya</taxon>
        <taxon>Ascomycota</taxon>
        <taxon>Pezizomycotina</taxon>
        <taxon>Leotiomycetes</taxon>
        <taxon>Helotiales</taxon>
        <taxon>Tricladiaceae</taxon>
        <taxon>Cudoniella</taxon>
    </lineage>
</organism>
<evidence type="ECO:0000256" key="3">
    <source>
        <dbReference type="ARBA" id="ARBA00022833"/>
    </source>
</evidence>
<dbReference type="GO" id="GO:0000976">
    <property type="term" value="F:transcription cis-regulatory region binding"/>
    <property type="evidence" value="ECO:0007669"/>
    <property type="project" value="TreeGrafter"/>
</dbReference>
<dbReference type="PANTHER" id="PTHR31845">
    <property type="entry name" value="FINGER DOMAIN PROTEIN, PUTATIVE-RELATED"/>
    <property type="match status" value="1"/>
</dbReference>
<dbReference type="PROSITE" id="PS00463">
    <property type="entry name" value="ZN2_CY6_FUNGAL_1"/>
    <property type="match status" value="1"/>
</dbReference>
<keyword evidence="5" id="KW-0238">DNA-binding</keyword>
<comment type="caution">
    <text evidence="13">The sequence shown here is derived from an EMBL/GenBank/DDBJ whole genome shotgun (WGS) entry which is preliminary data.</text>
</comment>
<keyword evidence="6" id="KW-0804">Transcription</keyword>
<evidence type="ECO:0000259" key="12">
    <source>
        <dbReference type="PROSITE" id="PS50048"/>
    </source>
</evidence>
<dbReference type="GO" id="GO:0000981">
    <property type="term" value="F:DNA-binding transcription factor activity, RNA polymerase II-specific"/>
    <property type="evidence" value="ECO:0007669"/>
    <property type="project" value="InterPro"/>
</dbReference>
<protein>
    <recommendedName>
        <fullName evidence="9">Transcriptional activator of proteases prtT</fullName>
    </recommendedName>
    <alternativeName>
        <fullName evidence="10">Zn(2)-C6 zinc finger-containing protein prtT</fullName>
    </alternativeName>
</protein>
<evidence type="ECO:0000256" key="1">
    <source>
        <dbReference type="ARBA" id="ARBA00004123"/>
    </source>
</evidence>
<evidence type="ECO:0000256" key="9">
    <source>
        <dbReference type="ARBA" id="ARBA00041135"/>
    </source>
</evidence>
<dbReference type="PANTHER" id="PTHR31845:SF34">
    <property type="entry name" value="TRANSCRIPTIONAL ACTIVATOR OF PROTEASES PRTT"/>
    <property type="match status" value="1"/>
</dbReference>
<name>A0A8H4RCD4_9HELO</name>
<comment type="similarity">
    <text evidence="8">Belongs to the prtT family.</text>
</comment>
<dbReference type="GO" id="GO:0005634">
    <property type="term" value="C:nucleus"/>
    <property type="evidence" value="ECO:0007669"/>
    <property type="project" value="UniProtKB-SubCell"/>
</dbReference>
<evidence type="ECO:0000256" key="4">
    <source>
        <dbReference type="ARBA" id="ARBA00023015"/>
    </source>
</evidence>
<evidence type="ECO:0000313" key="14">
    <source>
        <dbReference type="Proteomes" id="UP000566819"/>
    </source>
</evidence>
<feature type="region of interest" description="Disordered" evidence="11">
    <location>
        <begin position="91"/>
        <end position="112"/>
    </location>
</feature>
<dbReference type="CDD" id="cd00067">
    <property type="entry name" value="GAL4"/>
    <property type="match status" value="1"/>
</dbReference>
<dbReference type="SMART" id="SM00066">
    <property type="entry name" value="GAL4"/>
    <property type="match status" value="1"/>
</dbReference>
<accession>A0A8H4RCD4</accession>
<dbReference type="InterPro" id="IPR036864">
    <property type="entry name" value="Zn2-C6_fun-type_DNA-bd_sf"/>
</dbReference>
<dbReference type="OrthoDB" id="2595934at2759"/>
<keyword evidence="3" id="KW-0862">Zinc</keyword>
<feature type="compositionally biased region" description="Low complexity" evidence="11">
    <location>
        <begin position="93"/>
        <end position="102"/>
    </location>
</feature>
<dbReference type="EMBL" id="JAAMPI010000954">
    <property type="protein sequence ID" value="KAF4627527.1"/>
    <property type="molecule type" value="Genomic_DNA"/>
</dbReference>
<evidence type="ECO:0000256" key="7">
    <source>
        <dbReference type="ARBA" id="ARBA00023242"/>
    </source>
</evidence>
<sequence length="435" mass="47596">MPPDRGRASKACTACHKQKTRCYSSGSSGGPCLRCERLQQSCSLKVSSSQRRLEPGTSDVNDGLSSDDRLSRLEGIVQAVVERLDNIAPRVESSTTSASLSSPADQLARDTSGPSFAHPVFARTVVGDVRPEIDSAVDSTAPVYAIRDVAAEVGAGQHDRRVVNGSSDVLSPDIINIGLLSPQDASSLLALALWPLGCIQRDYFTRTTIDGTTALEPEGKHYLTLSKFRRVGVYWIRIMSQISKPVWLLKSTSIGLFTSVVPLQQSATPSIPLKSRSAAVRESLLSEMVRLSAAILTLAMETADVRTRHLSDHIYHIITFAAVTLCRLLHMYENELARTHDIAELDQLVLTLVTWLHSIGLPCHVSHTLGDVVSAFHEKLRPNARPTPSYVEAELPWGQDDLAFTFPDQLGTELFYSGNNIFFPDWEPLIQGPPT</sequence>
<dbReference type="Gene3D" id="4.10.240.10">
    <property type="entry name" value="Zn(2)-C6 fungal-type DNA-binding domain"/>
    <property type="match status" value="1"/>
</dbReference>
<evidence type="ECO:0000256" key="6">
    <source>
        <dbReference type="ARBA" id="ARBA00023163"/>
    </source>
</evidence>
<dbReference type="SUPFAM" id="SSF57701">
    <property type="entry name" value="Zn2/Cys6 DNA-binding domain"/>
    <property type="match status" value="1"/>
</dbReference>
<proteinExistence type="inferred from homology"/>
<evidence type="ECO:0000256" key="5">
    <source>
        <dbReference type="ARBA" id="ARBA00023125"/>
    </source>
</evidence>
<keyword evidence="7" id="KW-0539">Nucleus</keyword>
<evidence type="ECO:0000256" key="2">
    <source>
        <dbReference type="ARBA" id="ARBA00022723"/>
    </source>
</evidence>
<dbReference type="InterPro" id="IPR051089">
    <property type="entry name" value="prtT"/>
</dbReference>